<comment type="similarity">
    <text evidence="1 3">Belongs to the short-chain dehydrogenases/reductases (SDR) family.</text>
</comment>
<protein>
    <submittedName>
        <fullName evidence="4">Oxidoreductase</fullName>
    </submittedName>
</protein>
<dbReference type="STRING" id="561184.SAMN05216376_106271"/>
<dbReference type="PANTHER" id="PTHR44196:SF1">
    <property type="entry name" value="DEHYDROGENASE_REDUCTASE SDR FAMILY MEMBER 7B"/>
    <property type="match status" value="1"/>
</dbReference>
<evidence type="ECO:0000313" key="4">
    <source>
        <dbReference type="EMBL" id="KHQ53419.1"/>
    </source>
</evidence>
<dbReference type="Proteomes" id="UP000030960">
    <property type="component" value="Unassembled WGS sequence"/>
</dbReference>
<dbReference type="InterPro" id="IPR036291">
    <property type="entry name" value="NAD(P)-bd_dom_sf"/>
</dbReference>
<evidence type="ECO:0000256" key="1">
    <source>
        <dbReference type="ARBA" id="ARBA00006484"/>
    </source>
</evidence>
<dbReference type="InterPro" id="IPR002347">
    <property type="entry name" value="SDR_fam"/>
</dbReference>
<reference evidence="4 5" key="1">
    <citation type="submission" date="2014-10" db="EMBL/GenBank/DDBJ databases">
        <title>Genome sequence of Ponticoccus sp. strain UMTAT08 isolated from clonal culture of toxic dinoflagellate Alexandrium tamiyavanichii.</title>
        <authorList>
            <person name="Gan H.Y."/>
            <person name="Muhd D.-D."/>
            <person name="Mohd Noor M.E."/>
            <person name="Yeong Y.S."/>
            <person name="Usup G."/>
        </authorList>
    </citation>
    <scope>NUCLEOTIDE SEQUENCE [LARGE SCALE GENOMIC DNA]</scope>
    <source>
        <strain evidence="4 5">UMTAT08</strain>
    </source>
</reference>
<dbReference type="PRINTS" id="PR00081">
    <property type="entry name" value="GDHRDH"/>
</dbReference>
<dbReference type="Gene3D" id="3.40.50.720">
    <property type="entry name" value="NAD(P)-binding Rossmann-like Domain"/>
    <property type="match status" value="1"/>
</dbReference>
<accession>A0A0B3SSJ8</accession>
<dbReference type="OrthoDB" id="8280747at2"/>
<evidence type="ECO:0000256" key="2">
    <source>
        <dbReference type="ARBA" id="ARBA00023002"/>
    </source>
</evidence>
<dbReference type="GO" id="GO:0016491">
    <property type="term" value="F:oxidoreductase activity"/>
    <property type="evidence" value="ECO:0007669"/>
    <property type="project" value="UniProtKB-KW"/>
</dbReference>
<name>A0A0B3SSJ8_9RHOB</name>
<dbReference type="PANTHER" id="PTHR44196">
    <property type="entry name" value="DEHYDROGENASE/REDUCTASE SDR FAMILY MEMBER 7B"/>
    <property type="match status" value="1"/>
</dbReference>
<keyword evidence="2" id="KW-0560">Oxidoreductase</keyword>
<dbReference type="SUPFAM" id="SSF51735">
    <property type="entry name" value="NAD(P)-binding Rossmann-fold domains"/>
    <property type="match status" value="1"/>
</dbReference>
<dbReference type="GO" id="GO:0016020">
    <property type="term" value="C:membrane"/>
    <property type="evidence" value="ECO:0007669"/>
    <property type="project" value="TreeGrafter"/>
</dbReference>
<dbReference type="AlphaFoldDB" id="A0A0B3SSJ8"/>
<dbReference type="Pfam" id="PF00106">
    <property type="entry name" value="adh_short"/>
    <property type="match status" value="1"/>
</dbReference>
<dbReference type="RefSeq" id="WP_043140328.1">
    <property type="nucleotide sequence ID" value="NZ_JSUQ01000007.1"/>
</dbReference>
<comment type="caution">
    <text evidence="4">The sequence shown here is derived from an EMBL/GenBank/DDBJ whole genome shotgun (WGS) entry which is preliminary data.</text>
</comment>
<dbReference type="CDD" id="cd05233">
    <property type="entry name" value="SDR_c"/>
    <property type="match status" value="1"/>
</dbReference>
<gene>
    <name evidence="4" type="ORF">OA50_01949</name>
</gene>
<proteinExistence type="inferred from homology"/>
<keyword evidence="5" id="KW-1185">Reference proteome</keyword>
<evidence type="ECO:0000256" key="3">
    <source>
        <dbReference type="RuleBase" id="RU000363"/>
    </source>
</evidence>
<organism evidence="4 5">
    <name type="scientific">Mameliella alba</name>
    <dbReference type="NCBI Taxonomy" id="561184"/>
    <lineage>
        <taxon>Bacteria</taxon>
        <taxon>Pseudomonadati</taxon>
        <taxon>Pseudomonadota</taxon>
        <taxon>Alphaproteobacteria</taxon>
        <taxon>Rhodobacterales</taxon>
        <taxon>Roseobacteraceae</taxon>
        <taxon>Mameliella</taxon>
    </lineage>
</organism>
<dbReference type="PRINTS" id="PR00080">
    <property type="entry name" value="SDRFAMILY"/>
</dbReference>
<sequence>MIRITPADGFAIVTGAGSGLGRALARQLCDMGFTVVGTGRRAEALEETGATCAGQFKALPMDVSDFSAVRQGFAEVTARHGALALLINNAAVYPKRDVFDETPELFWQSLAINLGGVYACSWAALQDMAPRGTGRILNVASYADIAPLPASAAYSVSKGAQRVLTRALIADLFDRFPGIVLTDWLPGALATGMGIPDGLPPETAAQWGVKLALMRDEALNGAVFERDMELLPPRGLKTKLKDTLMMRRPRPRRL</sequence>
<dbReference type="EMBL" id="JSUQ01000007">
    <property type="protein sequence ID" value="KHQ53419.1"/>
    <property type="molecule type" value="Genomic_DNA"/>
</dbReference>
<evidence type="ECO:0000313" key="5">
    <source>
        <dbReference type="Proteomes" id="UP000030960"/>
    </source>
</evidence>